<evidence type="ECO:0000313" key="4">
    <source>
        <dbReference type="EMBL" id="PKI36517.1"/>
    </source>
</evidence>
<dbReference type="AlphaFoldDB" id="A0A2I0HXT5"/>
<accession>A0A2I0HXT5</accession>
<evidence type="ECO:0000256" key="1">
    <source>
        <dbReference type="PROSITE-ProRule" id="PRU00047"/>
    </source>
</evidence>
<keyword evidence="5" id="KW-1185">Reference proteome</keyword>
<dbReference type="Proteomes" id="UP000233551">
    <property type="component" value="Unassembled WGS sequence"/>
</dbReference>
<dbReference type="Pfam" id="PF00098">
    <property type="entry name" value="zf-CCHC"/>
    <property type="match status" value="1"/>
</dbReference>
<dbReference type="InterPro" id="IPR036875">
    <property type="entry name" value="Znf_CCHC_sf"/>
</dbReference>
<keyword evidence="1" id="KW-0479">Metal-binding</keyword>
<sequence length="116" mass="12771">MLRTAEQDTSKRMPVLMIQGTKKKGKGKSKGKKAKGASKCDSGALKPKANVAKDDYCFYCGNIGHWKRNCKVYLEELRKKNGSKTSISDTRCGAHICGNMQDLRDSRSLAKGEADL</sequence>
<dbReference type="PROSITE" id="PS50158">
    <property type="entry name" value="ZF_CCHC"/>
    <property type="match status" value="1"/>
</dbReference>
<name>A0A2I0HXT5_PUNGR</name>
<dbReference type="InterPro" id="IPR001878">
    <property type="entry name" value="Znf_CCHC"/>
</dbReference>
<evidence type="ECO:0000313" key="5">
    <source>
        <dbReference type="Proteomes" id="UP000233551"/>
    </source>
</evidence>
<dbReference type="GO" id="GO:0008270">
    <property type="term" value="F:zinc ion binding"/>
    <property type="evidence" value="ECO:0007669"/>
    <property type="project" value="UniProtKB-KW"/>
</dbReference>
<gene>
    <name evidence="4" type="ORF">CRG98_043094</name>
</gene>
<feature type="domain" description="CCHC-type" evidence="3">
    <location>
        <begin position="57"/>
        <end position="71"/>
    </location>
</feature>
<evidence type="ECO:0000256" key="2">
    <source>
        <dbReference type="SAM" id="MobiDB-lite"/>
    </source>
</evidence>
<reference evidence="4 5" key="1">
    <citation type="submission" date="2017-11" db="EMBL/GenBank/DDBJ databases">
        <title>De-novo sequencing of pomegranate (Punica granatum L.) genome.</title>
        <authorList>
            <person name="Akparov Z."/>
            <person name="Amiraslanov A."/>
            <person name="Hajiyeva S."/>
            <person name="Abbasov M."/>
            <person name="Kaur K."/>
            <person name="Hamwieh A."/>
            <person name="Solovyev V."/>
            <person name="Salamov A."/>
            <person name="Braich B."/>
            <person name="Kosarev P."/>
            <person name="Mahmoud A."/>
            <person name="Hajiyev E."/>
            <person name="Babayeva S."/>
            <person name="Izzatullayeva V."/>
            <person name="Mammadov A."/>
            <person name="Mammadov A."/>
            <person name="Sharifova S."/>
            <person name="Ojaghi J."/>
            <person name="Eynullazada K."/>
            <person name="Bayramov B."/>
            <person name="Abdulazimova A."/>
            <person name="Shahmuradov I."/>
        </authorList>
    </citation>
    <scope>NUCLEOTIDE SEQUENCE [LARGE SCALE GENOMIC DNA]</scope>
    <source>
        <strain evidence="5">cv. AG2017</strain>
        <tissue evidence="4">Leaf</tissue>
    </source>
</reference>
<organism evidence="4 5">
    <name type="scientific">Punica granatum</name>
    <name type="common">Pomegranate</name>
    <dbReference type="NCBI Taxonomy" id="22663"/>
    <lineage>
        <taxon>Eukaryota</taxon>
        <taxon>Viridiplantae</taxon>
        <taxon>Streptophyta</taxon>
        <taxon>Embryophyta</taxon>
        <taxon>Tracheophyta</taxon>
        <taxon>Spermatophyta</taxon>
        <taxon>Magnoliopsida</taxon>
        <taxon>eudicotyledons</taxon>
        <taxon>Gunneridae</taxon>
        <taxon>Pentapetalae</taxon>
        <taxon>rosids</taxon>
        <taxon>malvids</taxon>
        <taxon>Myrtales</taxon>
        <taxon>Lythraceae</taxon>
        <taxon>Punica</taxon>
    </lineage>
</organism>
<dbReference type="GO" id="GO:0003676">
    <property type="term" value="F:nucleic acid binding"/>
    <property type="evidence" value="ECO:0007669"/>
    <property type="project" value="InterPro"/>
</dbReference>
<proteinExistence type="predicted"/>
<dbReference type="Gene3D" id="4.10.60.10">
    <property type="entry name" value="Zinc finger, CCHC-type"/>
    <property type="match status" value="1"/>
</dbReference>
<evidence type="ECO:0000259" key="3">
    <source>
        <dbReference type="PROSITE" id="PS50158"/>
    </source>
</evidence>
<keyword evidence="1" id="KW-0863">Zinc-finger</keyword>
<comment type="caution">
    <text evidence="4">The sequence shown here is derived from an EMBL/GenBank/DDBJ whole genome shotgun (WGS) entry which is preliminary data.</text>
</comment>
<dbReference type="SMART" id="SM00343">
    <property type="entry name" value="ZnF_C2HC"/>
    <property type="match status" value="1"/>
</dbReference>
<dbReference type="EMBL" id="PGOL01004822">
    <property type="protein sequence ID" value="PKI36517.1"/>
    <property type="molecule type" value="Genomic_DNA"/>
</dbReference>
<protein>
    <recommendedName>
        <fullName evidence="3">CCHC-type domain-containing protein</fullName>
    </recommendedName>
</protein>
<keyword evidence="1" id="KW-0862">Zinc</keyword>
<feature type="compositionally biased region" description="Basic residues" evidence="2">
    <location>
        <begin position="21"/>
        <end position="36"/>
    </location>
</feature>
<dbReference type="SUPFAM" id="SSF57756">
    <property type="entry name" value="Retrovirus zinc finger-like domains"/>
    <property type="match status" value="1"/>
</dbReference>
<feature type="compositionally biased region" description="Basic and acidic residues" evidence="2">
    <location>
        <begin position="1"/>
        <end position="11"/>
    </location>
</feature>
<feature type="region of interest" description="Disordered" evidence="2">
    <location>
        <begin position="1"/>
        <end position="42"/>
    </location>
</feature>